<reference evidence="2 3" key="1">
    <citation type="submission" date="2016-09" db="EMBL/GenBank/DDBJ databases">
        <title>Couchioplanes caeruleus draft genome sequence.</title>
        <authorList>
            <person name="Sheehan J."/>
            <person name="Caffrey P."/>
        </authorList>
    </citation>
    <scope>NUCLEOTIDE SEQUENCE [LARGE SCALE GENOMIC DNA]</scope>
    <source>
        <strain evidence="2 3">DSM 43634</strain>
    </source>
</reference>
<evidence type="ECO:0000256" key="1">
    <source>
        <dbReference type="SAM" id="MobiDB-lite"/>
    </source>
</evidence>
<proteinExistence type="predicted"/>
<organism evidence="2 3">
    <name type="scientific">Couchioplanes caeruleus subsp. caeruleus</name>
    <dbReference type="NCBI Taxonomy" id="56427"/>
    <lineage>
        <taxon>Bacteria</taxon>
        <taxon>Bacillati</taxon>
        <taxon>Actinomycetota</taxon>
        <taxon>Actinomycetes</taxon>
        <taxon>Micromonosporales</taxon>
        <taxon>Micromonosporaceae</taxon>
        <taxon>Couchioplanes</taxon>
    </lineage>
</organism>
<evidence type="ECO:0000313" key="2">
    <source>
        <dbReference type="EMBL" id="OJF10067.1"/>
    </source>
</evidence>
<keyword evidence="3" id="KW-1185">Reference proteome</keyword>
<comment type="caution">
    <text evidence="2">The sequence shown here is derived from an EMBL/GenBank/DDBJ whole genome shotgun (WGS) entry which is preliminary data.</text>
</comment>
<dbReference type="AlphaFoldDB" id="A0A1K0GLK7"/>
<dbReference type="EMBL" id="MEIA01000533">
    <property type="protein sequence ID" value="OJF10067.1"/>
    <property type="molecule type" value="Genomic_DNA"/>
</dbReference>
<dbReference type="Proteomes" id="UP000182486">
    <property type="component" value="Unassembled WGS sequence"/>
</dbReference>
<accession>A0A1K0GLK7</accession>
<dbReference type="RefSeq" id="WP_071809521.1">
    <property type="nucleotide sequence ID" value="NZ_MEIA01000533.1"/>
</dbReference>
<evidence type="ECO:0008006" key="4">
    <source>
        <dbReference type="Google" id="ProtNLM"/>
    </source>
</evidence>
<name>A0A1K0GLK7_9ACTN</name>
<dbReference type="Gene3D" id="3.30.70.1230">
    <property type="entry name" value="Nucleotide cyclase"/>
    <property type="match status" value="1"/>
</dbReference>
<gene>
    <name evidence="2" type="ORF">BG844_34040</name>
</gene>
<dbReference type="SUPFAM" id="SSF55073">
    <property type="entry name" value="Nucleotide cyclase"/>
    <property type="match status" value="1"/>
</dbReference>
<feature type="region of interest" description="Disordered" evidence="1">
    <location>
        <begin position="197"/>
        <end position="249"/>
    </location>
</feature>
<sequence>MPDPIFHFIVVVDVEGFGRRKIPAQAALRKVMYEVVEQAFEDVKLEWDAVVRLDRGDSIIMLLPASSGNNVTLAGPFIRALDAGLREKGRMYTADHQMRMRVALHQGNCQRDETGWVGEAINTSTRLVDAPELRATLKKATASMMAFIVSDEIYRSVIRHDFRQIDSASFAPVQLHVKELHEKAWIHVPGYSYPPDVEASPAVEERPAPPPPRRHGEGNGNSGGFTFHGDVHVEGDQFTGDKTVHGERR</sequence>
<evidence type="ECO:0000313" key="3">
    <source>
        <dbReference type="Proteomes" id="UP000182486"/>
    </source>
</evidence>
<dbReference type="InterPro" id="IPR029787">
    <property type="entry name" value="Nucleotide_cyclase"/>
</dbReference>
<protein>
    <recommendedName>
        <fullName evidence="4">Guanylate cyclase domain-containing protein</fullName>
    </recommendedName>
</protein>